<dbReference type="EMBL" id="JARIHO010000037">
    <property type="protein sequence ID" value="KAJ7330460.1"/>
    <property type="molecule type" value="Genomic_DNA"/>
</dbReference>
<accession>A0AAD6ZN52</accession>
<feature type="compositionally biased region" description="Basic and acidic residues" evidence="1">
    <location>
        <begin position="90"/>
        <end position="122"/>
    </location>
</feature>
<dbReference type="AlphaFoldDB" id="A0AAD6ZN52"/>
<organism evidence="2 3">
    <name type="scientific">Mycena albidolilacea</name>
    <dbReference type="NCBI Taxonomy" id="1033008"/>
    <lineage>
        <taxon>Eukaryota</taxon>
        <taxon>Fungi</taxon>
        <taxon>Dikarya</taxon>
        <taxon>Basidiomycota</taxon>
        <taxon>Agaricomycotina</taxon>
        <taxon>Agaricomycetes</taxon>
        <taxon>Agaricomycetidae</taxon>
        <taxon>Agaricales</taxon>
        <taxon>Marasmiineae</taxon>
        <taxon>Mycenaceae</taxon>
        <taxon>Mycena</taxon>
    </lineage>
</organism>
<evidence type="ECO:0000313" key="2">
    <source>
        <dbReference type="EMBL" id="KAJ7330460.1"/>
    </source>
</evidence>
<evidence type="ECO:0000256" key="1">
    <source>
        <dbReference type="SAM" id="MobiDB-lite"/>
    </source>
</evidence>
<gene>
    <name evidence="2" type="ORF">DFH08DRAFT_815364</name>
</gene>
<protein>
    <submittedName>
        <fullName evidence="2">Uncharacterized protein</fullName>
    </submittedName>
</protein>
<dbReference type="Proteomes" id="UP001218218">
    <property type="component" value="Unassembled WGS sequence"/>
</dbReference>
<evidence type="ECO:0000313" key="3">
    <source>
        <dbReference type="Proteomes" id="UP001218218"/>
    </source>
</evidence>
<name>A0AAD6ZN52_9AGAR</name>
<sequence length="246" mass="26704">MSPASGGHVSMSWSLGSIANGGIVQPLRAGGQLPSGLALMCKRSTKKIPSRHRLNVRSPKTLRATVRLGDELEWTGLDTNRKHAFEQEELRTKADTAQKGNGKPELENLGEEATKNQRDGRAVPKQTTTAGIDVEDSKHFEALHSGDILDQELMADFKRDFKFSIPECRNGIRSWLGTPQGAPPKLRRLVCPATISMVPTALPCTAVSPLVPYDFFILSEFNLAQDPEPGTMGGLVRPLVVGLILG</sequence>
<comment type="caution">
    <text evidence="2">The sequence shown here is derived from an EMBL/GenBank/DDBJ whole genome shotgun (WGS) entry which is preliminary data.</text>
</comment>
<keyword evidence="3" id="KW-1185">Reference proteome</keyword>
<feature type="region of interest" description="Disordered" evidence="1">
    <location>
        <begin position="90"/>
        <end position="125"/>
    </location>
</feature>
<proteinExistence type="predicted"/>
<reference evidence="2" key="1">
    <citation type="submission" date="2023-03" db="EMBL/GenBank/DDBJ databases">
        <title>Massive genome expansion in bonnet fungi (Mycena s.s.) driven by repeated elements and novel gene families across ecological guilds.</title>
        <authorList>
            <consortium name="Lawrence Berkeley National Laboratory"/>
            <person name="Harder C.B."/>
            <person name="Miyauchi S."/>
            <person name="Viragh M."/>
            <person name="Kuo A."/>
            <person name="Thoen E."/>
            <person name="Andreopoulos B."/>
            <person name="Lu D."/>
            <person name="Skrede I."/>
            <person name="Drula E."/>
            <person name="Henrissat B."/>
            <person name="Morin E."/>
            <person name="Kohler A."/>
            <person name="Barry K."/>
            <person name="LaButti K."/>
            <person name="Morin E."/>
            <person name="Salamov A."/>
            <person name="Lipzen A."/>
            <person name="Mereny Z."/>
            <person name="Hegedus B."/>
            <person name="Baldrian P."/>
            <person name="Stursova M."/>
            <person name="Weitz H."/>
            <person name="Taylor A."/>
            <person name="Grigoriev I.V."/>
            <person name="Nagy L.G."/>
            <person name="Martin F."/>
            <person name="Kauserud H."/>
        </authorList>
    </citation>
    <scope>NUCLEOTIDE SEQUENCE</scope>
    <source>
        <strain evidence="2">CBHHK002</strain>
    </source>
</reference>